<dbReference type="PANTHER" id="PTHR47947:SF26">
    <property type="entry name" value="CYTOCHROME P450"/>
    <property type="match status" value="1"/>
</dbReference>
<dbReference type="InterPro" id="IPR036396">
    <property type="entry name" value="Cyt_P450_sf"/>
</dbReference>
<organism evidence="14">
    <name type="scientific">Opuntia streptacantha</name>
    <name type="common">Prickly pear cactus</name>
    <name type="synonym">Opuntia cardona</name>
    <dbReference type="NCBI Taxonomy" id="393608"/>
    <lineage>
        <taxon>Eukaryota</taxon>
        <taxon>Viridiplantae</taxon>
        <taxon>Streptophyta</taxon>
        <taxon>Embryophyta</taxon>
        <taxon>Tracheophyta</taxon>
        <taxon>Spermatophyta</taxon>
        <taxon>Magnoliopsida</taxon>
        <taxon>eudicotyledons</taxon>
        <taxon>Gunneridae</taxon>
        <taxon>Pentapetalae</taxon>
        <taxon>Caryophyllales</taxon>
        <taxon>Cactineae</taxon>
        <taxon>Cactaceae</taxon>
        <taxon>Opuntioideae</taxon>
        <taxon>Opuntia</taxon>
    </lineage>
</organism>
<evidence type="ECO:0000256" key="2">
    <source>
        <dbReference type="ARBA" id="ARBA00004370"/>
    </source>
</evidence>
<keyword evidence="8 11" id="KW-0408">Iron</keyword>
<reference evidence="14" key="1">
    <citation type="journal article" date="2013" name="J. Plant Res.">
        <title>Effect of fungi and light on seed germination of three Opuntia species from semiarid lands of central Mexico.</title>
        <authorList>
            <person name="Delgado-Sanchez P."/>
            <person name="Jimenez-Bremont J.F."/>
            <person name="Guerrero-Gonzalez Mde L."/>
            <person name="Flores J."/>
        </authorList>
    </citation>
    <scope>NUCLEOTIDE SEQUENCE</scope>
    <source>
        <tissue evidence="14">Cladode</tissue>
    </source>
</reference>
<dbReference type="FunFam" id="1.10.630.10:FF:000026">
    <property type="entry name" value="Cytochrome P450 82C4"/>
    <property type="match status" value="1"/>
</dbReference>
<name>A0A7C9EES3_OPUST</name>
<evidence type="ECO:0008006" key="15">
    <source>
        <dbReference type="Google" id="ProtNLM"/>
    </source>
</evidence>
<sequence length="531" mass="60592">MEFFQQFLLATMATFLSSFIISLVLKNFRNQTQKKIAPESGGAWPIVGHLPLLGASRMPHKVLAAMADTYGPIFTMWFGVNQALVISSSELARECLLTNDKVVLGRTKYIAAELLCYNYAMFGFGPHGSYWRHMRKLVMRDLLSNHRLDMLSHVWKSEVKMFVNDLYTLWSTNKSKSSTVLVDLKQRFSDLAMNIIFRIIFGKKFVVGSEEGKEIKEAIREFMEHTGLFVIGDALPFLRWMDLGGQEKAMKRNFKKLDHILQGWLDEHKQKRSKNDQDFMDVKRSKNDQDFMDVMLQVLDHEPPKDCNYDADTINKATCLTITTGGSDTTPIILTWAISLLLNNPHILKRAQDELTQQVGKDRQVDESDIPRLVYLQAIVKETMRLYPPAPLIVREFIQDSIIGGYNFRTGTKLMVNLHKISREPKIWEDPLEFRPERFLTTHKDVDFRGKHFEFIPFGAGRRVCPGLSFGVQVVHLALASFLHAFELSTPSGAPVDMSERFGLTNIKAEPLEVLIAPALSSKAYSCFEAN</sequence>
<feature type="transmembrane region" description="Helical" evidence="13">
    <location>
        <begin position="6"/>
        <end position="25"/>
    </location>
</feature>
<dbReference type="InterPro" id="IPR002401">
    <property type="entry name" value="Cyt_P450_E_grp-I"/>
</dbReference>
<evidence type="ECO:0000256" key="11">
    <source>
        <dbReference type="PIRSR" id="PIRSR602401-1"/>
    </source>
</evidence>
<keyword evidence="10 13" id="KW-0472">Membrane</keyword>
<dbReference type="GO" id="GO:0005506">
    <property type="term" value="F:iron ion binding"/>
    <property type="evidence" value="ECO:0007669"/>
    <property type="project" value="InterPro"/>
</dbReference>
<dbReference type="PROSITE" id="PS00086">
    <property type="entry name" value="CYTOCHROME_P450"/>
    <property type="match status" value="1"/>
</dbReference>
<dbReference type="InterPro" id="IPR017972">
    <property type="entry name" value="Cyt_P450_CS"/>
</dbReference>
<keyword evidence="9 12" id="KW-0503">Monooxygenase</keyword>
<keyword evidence="7 12" id="KW-0560">Oxidoreductase</keyword>
<dbReference type="GO" id="GO:0016020">
    <property type="term" value="C:membrane"/>
    <property type="evidence" value="ECO:0007669"/>
    <property type="project" value="UniProtKB-SubCell"/>
</dbReference>
<comment type="cofactor">
    <cofactor evidence="1 11">
        <name>heme</name>
        <dbReference type="ChEBI" id="CHEBI:30413"/>
    </cofactor>
</comment>
<accession>A0A7C9EES3</accession>
<evidence type="ECO:0000313" key="14">
    <source>
        <dbReference type="EMBL" id="MBA4660428.1"/>
    </source>
</evidence>
<evidence type="ECO:0000256" key="10">
    <source>
        <dbReference type="ARBA" id="ARBA00023136"/>
    </source>
</evidence>
<dbReference type="PRINTS" id="PR00463">
    <property type="entry name" value="EP450I"/>
</dbReference>
<keyword evidence="5 11" id="KW-0479">Metal-binding</keyword>
<keyword evidence="3 11" id="KW-0349">Heme</keyword>
<feature type="binding site" description="axial binding residue" evidence="11">
    <location>
        <position position="465"/>
    </location>
    <ligand>
        <name>heme</name>
        <dbReference type="ChEBI" id="CHEBI:30413"/>
    </ligand>
    <ligandPart>
        <name>Fe</name>
        <dbReference type="ChEBI" id="CHEBI:18248"/>
    </ligandPart>
</feature>
<keyword evidence="4 13" id="KW-0812">Transmembrane</keyword>
<dbReference type="Pfam" id="PF00067">
    <property type="entry name" value="p450"/>
    <property type="match status" value="1"/>
</dbReference>
<evidence type="ECO:0000256" key="7">
    <source>
        <dbReference type="ARBA" id="ARBA00023002"/>
    </source>
</evidence>
<dbReference type="PANTHER" id="PTHR47947">
    <property type="entry name" value="CYTOCHROME P450 82C3-RELATED"/>
    <property type="match status" value="1"/>
</dbReference>
<evidence type="ECO:0000256" key="12">
    <source>
        <dbReference type="RuleBase" id="RU000461"/>
    </source>
</evidence>
<comment type="subcellular location">
    <subcellularLocation>
        <location evidence="2">Membrane</location>
    </subcellularLocation>
</comment>
<proteinExistence type="inferred from homology"/>
<dbReference type="GO" id="GO:0016705">
    <property type="term" value="F:oxidoreductase activity, acting on paired donors, with incorporation or reduction of molecular oxygen"/>
    <property type="evidence" value="ECO:0007669"/>
    <property type="project" value="InterPro"/>
</dbReference>
<evidence type="ECO:0000256" key="1">
    <source>
        <dbReference type="ARBA" id="ARBA00001971"/>
    </source>
</evidence>
<dbReference type="InterPro" id="IPR001128">
    <property type="entry name" value="Cyt_P450"/>
</dbReference>
<dbReference type="InterPro" id="IPR050651">
    <property type="entry name" value="Plant_Cytochrome_P450_Monoox"/>
</dbReference>
<evidence type="ECO:0000256" key="6">
    <source>
        <dbReference type="ARBA" id="ARBA00022989"/>
    </source>
</evidence>
<evidence type="ECO:0000256" key="13">
    <source>
        <dbReference type="SAM" id="Phobius"/>
    </source>
</evidence>
<dbReference type="AlphaFoldDB" id="A0A7C9EES3"/>
<dbReference type="CDD" id="cd20654">
    <property type="entry name" value="CYP82"/>
    <property type="match status" value="1"/>
</dbReference>
<dbReference type="PRINTS" id="PR00385">
    <property type="entry name" value="P450"/>
</dbReference>
<evidence type="ECO:0000256" key="9">
    <source>
        <dbReference type="ARBA" id="ARBA00023033"/>
    </source>
</evidence>
<evidence type="ECO:0000256" key="4">
    <source>
        <dbReference type="ARBA" id="ARBA00022692"/>
    </source>
</evidence>
<evidence type="ECO:0000256" key="3">
    <source>
        <dbReference type="ARBA" id="ARBA00022617"/>
    </source>
</evidence>
<keyword evidence="6 13" id="KW-1133">Transmembrane helix</keyword>
<dbReference type="SUPFAM" id="SSF48264">
    <property type="entry name" value="Cytochrome P450"/>
    <property type="match status" value="1"/>
</dbReference>
<protein>
    <recommendedName>
        <fullName evidence="15">Cytochrome P450</fullName>
    </recommendedName>
</protein>
<evidence type="ECO:0000256" key="5">
    <source>
        <dbReference type="ARBA" id="ARBA00022723"/>
    </source>
</evidence>
<dbReference type="EMBL" id="GISG01207873">
    <property type="protein sequence ID" value="MBA4660428.1"/>
    <property type="molecule type" value="Transcribed_RNA"/>
</dbReference>
<evidence type="ECO:0000256" key="8">
    <source>
        <dbReference type="ARBA" id="ARBA00023004"/>
    </source>
</evidence>
<reference evidence="14" key="2">
    <citation type="submission" date="2020-07" db="EMBL/GenBank/DDBJ databases">
        <authorList>
            <person name="Vera ALvarez R."/>
            <person name="Arias-Moreno D.M."/>
            <person name="Jimenez-Jacinto V."/>
            <person name="Jimenez-Bremont J.F."/>
            <person name="Swaminathan K."/>
            <person name="Moose S.P."/>
            <person name="Guerrero-Gonzalez M.L."/>
            <person name="Marino-Ramirez L."/>
            <person name="Landsman D."/>
            <person name="Rodriguez-Kessler M."/>
            <person name="Delgado-Sanchez P."/>
        </authorList>
    </citation>
    <scope>NUCLEOTIDE SEQUENCE</scope>
    <source>
        <tissue evidence="14">Cladode</tissue>
    </source>
</reference>
<comment type="similarity">
    <text evidence="12">Belongs to the cytochrome P450 family.</text>
</comment>
<dbReference type="Gene3D" id="1.10.630.10">
    <property type="entry name" value="Cytochrome P450"/>
    <property type="match status" value="1"/>
</dbReference>
<dbReference type="GO" id="GO:0004497">
    <property type="term" value="F:monooxygenase activity"/>
    <property type="evidence" value="ECO:0007669"/>
    <property type="project" value="UniProtKB-KW"/>
</dbReference>
<dbReference type="GO" id="GO:0020037">
    <property type="term" value="F:heme binding"/>
    <property type="evidence" value="ECO:0007669"/>
    <property type="project" value="InterPro"/>
</dbReference>